<dbReference type="OrthoDB" id="416585at2759"/>
<dbReference type="GO" id="GO:0005248">
    <property type="term" value="F:voltage-gated sodium channel activity"/>
    <property type="evidence" value="ECO:0007669"/>
    <property type="project" value="TreeGrafter"/>
</dbReference>
<reference evidence="7 8" key="1">
    <citation type="journal article" date="2013" name="Curr. Biol.">
        <title>The Genome of the Foraminiferan Reticulomyxa filosa.</title>
        <authorList>
            <person name="Glockner G."/>
            <person name="Hulsmann N."/>
            <person name="Schleicher M."/>
            <person name="Noegel A.A."/>
            <person name="Eichinger L."/>
            <person name="Gallinger C."/>
            <person name="Pawlowski J."/>
            <person name="Sierra R."/>
            <person name="Euteneuer U."/>
            <person name="Pillet L."/>
            <person name="Moustafa A."/>
            <person name="Platzer M."/>
            <person name="Groth M."/>
            <person name="Szafranski K."/>
            <person name="Schliwa M."/>
        </authorList>
    </citation>
    <scope>NUCLEOTIDE SEQUENCE [LARGE SCALE GENOMIC DNA]</scope>
</reference>
<comment type="caution">
    <text evidence="7">The sequence shown here is derived from an EMBL/GenBank/DDBJ whole genome shotgun (WGS) entry which is preliminary data.</text>
</comment>
<dbReference type="PANTHER" id="PTHR10037">
    <property type="entry name" value="VOLTAGE-GATED CATION CHANNEL CALCIUM AND SODIUM"/>
    <property type="match status" value="1"/>
</dbReference>
<dbReference type="InterPro" id="IPR043203">
    <property type="entry name" value="VGCC_Ca_Na"/>
</dbReference>
<dbReference type="Proteomes" id="UP000023152">
    <property type="component" value="Unassembled WGS sequence"/>
</dbReference>
<dbReference type="InterPro" id="IPR005821">
    <property type="entry name" value="Ion_trans_dom"/>
</dbReference>
<evidence type="ECO:0000313" key="7">
    <source>
        <dbReference type="EMBL" id="ETO13904.1"/>
    </source>
</evidence>
<dbReference type="GO" id="GO:0001518">
    <property type="term" value="C:voltage-gated sodium channel complex"/>
    <property type="evidence" value="ECO:0007669"/>
    <property type="project" value="TreeGrafter"/>
</dbReference>
<evidence type="ECO:0000259" key="6">
    <source>
        <dbReference type="Pfam" id="PF00520"/>
    </source>
</evidence>
<organism evidence="7 8">
    <name type="scientific">Reticulomyxa filosa</name>
    <dbReference type="NCBI Taxonomy" id="46433"/>
    <lineage>
        <taxon>Eukaryota</taxon>
        <taxon>Sar</taxon>
        <taxon>Rhizaria</taxon>
        <taxon>Retaria</taxon>
        <taxon>Foraminifera</taxon>
        <taxon>Monothalamids</taxon>
        <taxon>Reticulomyxidae</taxon>
        <taxon>Reticulomyxa</taxon>
    </lineage>
</organism>
<evidence type="ECO:0000256" key="2">
    <source>
        <dbReference type="ARBA" id="ARBA00022692"/>
    </source>
</evidence>
<dbReference type="AlphaFoldDB" id="X6MJ94"/>
<comment type="subcellular location">
    <subcellularLocation>
        <location evidence="1">Membrane</location>
        <topology evidence="1">Multi-pass membrane protein</topology>
    </subcellularLocation>
</comment>
<protein>
    <recommendedName>
        <fullName evidence="6">Ion transport domain-containing protein</fullName>
    </recommendedName>
</protein>
<feature type="transmembrane region" description="Helical" evidence="5">
    <location>
        <begin position="123"/>
        <end position="141"/>
    </location>
</feature>
<sequence length="278" mass="32756">MELQQIAEEIENETHYDLEFHVDDHEAMSFSQRASEQNAQRKKMVEEWMKIFNSELAASVWEVSKPIENKYLDNKPDLILKLNRFVQREIFENFMLVIIIFNTIVLALVWPNMNNKTQDALDILNDIFTVIFTIELIMKFVGLGPSLWFHDRFNIYDAIIVLISLLDMIISAASNQPKIANVILAFRTLRVLRILRLFHRIQPLRILLNAILEAVEPIGLLFLILSLFLFMVSKYRYIYMPLCFAFVLFNTNNCLFLLLLQQSLAFLVFKCFPYTYKI</sequence>
<evidence type="ECO:0000313" key="8">
    <source>
        <dbReference type="Proteomes" id="UP000023152"/>
    </source>
</evidence>
<keyword evidence="4 5" id="KW-0472">Membrane</keyword>
<accession>X6MJ94</accession>
<feature type="domain" description="Ion transport" evidence="6">
    <location>
        <begin position="90"/>
        <end position="233"/>
    </location>
</feature>
<dbReference type="SUPFAM" id="SSF81324">
    <property type="entry name" value="Voltage-gated potassium channels"/>
    <property type="match status" value="1"/>
</dbReference>
<keyword evidence="2 5" id="KW-0812">Transmembrane</keyword>
<evidence type="ECO:0000256" key="1">
    <source>
        <dbReference type="ARBA" id="ARBA00004141"/>
    </source>
</evidence>
<evidence type="ECO:0000256" key="5">
    <source>
        <dbReference type="SAM" id="Phobius"/>
    </source>
</evidence>
<proteinExistence type="predicted"/>
<evidence type="ECO:0000256" key="3">
    <source>
        <dbReference type="ARBA" id="ARBA00022989"/>
    </source>
</evidence>
<evidence type="ECO:0000256" key="4">
    <source>
        <dbReference type="ARBA" id="ARBA00023136"/>
    </source>
</evidence>
<feature type="transmembrane region" description="Helical" evidence="5">
    <location>
        <begin position="238"/>
        <end position="260"/>
    </location>
</feature>
<feature type="transmembrane region" description="Helical" evidence="5">
    <location>
        <begin position="210"/>
        <end position="232"/>
    </location>
</feature>
<name>X6MJ94_RETFI</name>
<gene>
    <name evidence="7" type="ORF">RFI_23463</name>
</gene>
<dbReference type="InterPro" id="IPR027359">
    <property type="entry name" value="Volt_channel_dom_sf"/>
</dbReference>
<keyword evidence="8" id="KW-1185">Reference proteome</keyword>
<dbReference type="Gene3D" id="1.20.120.350">
    <property type="entry name" value="Voltage-gated potassium channels. Chain C"/>
    <property type="match status" value="1"/>
</dbReference>
<dbReference type="PANTHER" id="PTHR10037:SF62">
    <property type="entry name" value="SODIUM CHANNEL PROTEIN 60E"/>
    <property type="match status" value="1"/>
</dbReference>
<dbReference type="EMBL" id="ASPP01020331">
    <property type="protein sequence ID" value="ETO13904.1"/>
    <property type="molecule type" value="Genomic_DNA"/>
</dbReference>
<dbReference type="Pfam" id="PF00520">
    <property type="entry name" value="Ion_trans"/>
    <property type="match status" value="1"/>
</dbReference>
<keyword evidence="3 5" id="KW-1133">Transmembrane helix</keyword>
<feature type="transmembrane region" description="Helical" evidence="5">
    <location>
        <begin position="90"/>
        <end position="111"/>
    </location>
</feature>